<gene>
    <name evidence="2" type="ORF">LCGC14_1991050</name>
</gene>
<dbReference type="AlphaFoldDB" id="A0A0F9F6B7"/>
<sequence length="51" mass="5437">MGTPLLIFIAGTHCRWPGIRVRAVTTPSAEADGFSGNARPNGPRYLPKAQS</sequence>
<reference evidence="2" key="1">
    <citation type="journal article" date="2015" name="Nature">
        <title>Complex archaea that bridge the gap between prokaryotes and eukaryotes.</title>
        <authorList>
            <person name="Spang A."/>
            <person name="Saw J.H."/>
            <person name="Jorgensen S.L."/>
            <person name="Zaremba-Niedzwiedzka K."/>
            <person name="Martijn J."/>
            <person name="Lind A.E."/>
            <person name="van Eijk R."/>
            <person name="Schleper C."/>
            <person name="Guy L."/>
            <person name="Ettema T.J."/>
        </authorList>
    </citation>
    <scope>NUCLEOTIDE SEQUENCE</scope>
</reference>
<dbReference type="EMBL" id="LAZR01022459">
    <property type="protein sequence ID" value="KKL81803.1"/>
    <property type="molecule type" value="Genomic_DNA"/>
</dbReference>
<feature type="region of interest" description="Disordered" evidence="1">
    <location>
        <begin position="28"/>
        <end position="51"/>
    </location>
</feature>
<name>A0A0F9F6B7_9ZZZZ</name>
<accession>A0A0F9F6B7</accession>
<proteinExistence type="predicted"/>
<comment type="caution">
    <text evidence="2">The sequence shown here is derived from an EMBL/GenBank/DDBJ whole genome shotgun (WGS) entry which is preliminary data.</text>
</comment>
<evidence type="ECO:0000313" key="2">
    <source>
        <dbReference type="EMBL" id="KKL81803.1"/>
    </source>
</evidence>
<organism evidence="2">
    <name type="scientific">marine sediment metagenome</name>
    <dbReference type="NCBI Taxonomy" id="412755"/>
    <lineage>
        <taxon>unclassified sequences</taxon>
        <taxon>metagenomes</taxon>
        <taxon>ecological metagenomes</taxon>
    </lineage>
</organism>
<protein>
    <submittedName>
        <fullName evidence="2">Uncharacterized protein</fullName>
    </submittedName>
</protein>
<feature type="non-terminal residue" evidence="2">
    <location>
        <position position="51"/>
    </location>
</feature>
<evidence type="ECO:0000256" key="1">
    <source>
        <dbReference type="SAM" id="MobiDB-lite"/>
    </source>
</evidence>